<comment type="caution">
    <text evidence="2">The sequence shown here is derived from an EMBL/GenBank/DDBJ whole genome shotgun (WGS) entry which is preliminary data.</text>
</comment>
<name>A0A0F9TY13_9ZZZZ</name>
<organism evidence="2">
    <name type="scientific">marine sediment metagenome</name>
    <dbReference type="NCBI Taxonomy" id="412755"/>
    <lineage>
        <taxon>unclassified sequences</taxon>
        <taxon>metagenomes</taxon>
        <taxon>ecological metagenomes</taxon>
    </lineage>
</organism>
<gene>
    <name evidence="2" type="ORF">LCGC14_0336870</name>
</gene>
<proteinExistence type="predicted"/>
<feature type="region of interest" description="Disordered" evidence="1">
    <location>
        <begin position="127"/>
        <end position="151"/>
    </location>
</feature>
<dbReference type="EMBL" id="LAZR01000242">
    <property type="protein sequence ID" value="KKN79832.1"/>
    <property type="molecule type" value="Genomic_DNA"/>
</dbReference>
<evidence type="ECO:0000256" key="1">
    <source>
        <dbReference type="SAM" id="MobiDB-lite"/>
    </source>
</evidence>
<dbReference type="AlphaFoldDB" id="A0A0F9TY13"/>
<protein>
    <submittedName>
        <fullName evidence="2">Uncharacterized protein</fullName>
    </submittedName>
</protein>
<reference evidence="2" key="1">
    <citation type="journal article" date="2015" name="Nature">
        <title>Complex archaea that bridge the gap between prokaryotes and eukaryotes.</title>
        <authorList>
            <person name="Spang A."/>
            <person name="Saw J.H."/>
            <person name="Jorgensen S.L."/>
            <person name="Zaremba-Niedzwiedzka K."/>
            <person name="Martijn J."/>
            <person name="Lind A.E."/>
            <person name="van Eijk R."/>
            <person name="Schleper C."/>
            <person name="Guy L."/>
            <person name="Ettema T.J."/>
        </authorList>
    </citation>
    <scope>NUCLEOTIDE SEQUENCE</scope>
</reference>
<evidence type="ECO:0000313" key="2">
    <source>
        <dbReference type="EMBL" id="KKN79832.1"/>
    </source>
</evidence>
<accession>A0A0F9TY13</accession>
<sequence length="346" mass="38612">MSPQTIEDRDVKDPAEETQIVYVVEIPIPITSDSLKCGVRLAPEGDSEGYYLSDWWAEKEGEGSFEKEGELGYDYAENGDVFPFSTHRSAALAAAHRLRNKLAEIDPDDDLKAQDDVRRFMVAAEIGEVPELNEPEPEGDSLPSGESPLSEEDELKISRQFIAENHAQAKEALRLKAIWVDLKAETSVAKKKMENAQDAHAEMSLTRVADLREIFQNDVASRPLIDPTQNPAIDDNQPEPALAEPWRAVLISELSLSQSIVGHLAKNPGHAITTLGELADFEADMCNKGFANPLCGIPEIGASAAAKICEARLEYFRYSAGWCRVTKRLMWRAWKRHCHRWRTARS</sequence>